<keyword evidence="1" id="KW-0472">Membrane</keyword>
<dbReference type="EMBL" id="JBHUPG010000012">
    <property type="protein sequence ID" value="MFD2911753.1"/>
    <property type="molecule type" value="Genomic_DNA"/>
</dbReference>
<accession>A0ABW5ZIE9</accession>
<dbReference type="RefSeq" id="WP_204729512.1">
    <property type="nucleotide sequence ID" value="NZ_JAFBDK010000008.1"/>
</dbReference>
<feature type="transmembrane region" description="Helical" evidence="1">
    <location>
        <begin position="73"/>
        <end position="95"/>
    </location>
</feature>
<dbReference type="Proteomes" id="UP001597561">
    <property type="component" value="Unassembled WGS sequence"/>
</dbReference>
<protein>
    <submittedName>
        <fullName evidence="2">DUF5316 domain-containing protein</fullName>
    </submittedName>
</protein>
<keyword evidence="3" id="KW-1185">Reference proteome</keyword>
<sequence>MKALGIGSSLTLVGLVLSWIIWGIEEIYTIPAGLGILFLVVSMFSSGAMASGREMRANFATETKEGRRDRIKVTQASALLALPNLIVAGLLYFSIH</sequence>
<evidence type="ECO:0000256" key="1">
    <source>
        <dbReference type="SAM" id="Phobius"/>
    </source>
</evidence>
<feature type="transmembrane region" description="Helical" evidence="1">
    <location>
        <begin position="28"/>
        <end position="52"/>
    </location>
</feature>
<proteinExistence type="predicted"/>
<reference evidence="3" key="1">
    <citation type="journal article" date="2019" name="Int. J. Syst. Evol. Microbiol.">
        <title>The Global Catalogue of Microorganisms (GCM) 10K type strain sequencing project: providing services to taxonomists for standard genome sequencing and annotation.</title>
        <authorList>
            <consortium name="The Broad Institute Genomics Platform"/>
            <consortium name="The Broad Institute Genome Sequencing Center for Infectious Disease"/>
            <person name="Wu L."/>
            <person name="Ma J."/>
        </authorList>
    </citation>
    <scope>NUCLEOTIDE SEQUENCE [LARGE SCALE GENOMIC DNA]</scope>
    <source>
        <strain evidence="3">KCTC 13528</strain>
    </source>
</reference>
<evidence type="ECO:0000313" key="2">
    <source>
        <dbReference type="EMBL" id="MFD2911753.1"/>
    </source>
</evidence>
<dbReference type="Pfam" id="PF17247">
    <property type="entry name" value="DUF5316"/>
    <property type="match status" value="1"/>
</dbReference>
<comment type="caution">
    <text evidence="2">The sequence shown here is derived from an EMBL/GenBank/DDBJ whole genome shotgun (WGS) entry which is preliminary data.</text>
</comment>
<name>A0ABW5ZIE9_9BACL</name>
<gene>
    <name evidence="2" type="ORF">ACFS5P_07675</name>
</gene>
<keyword evidence="1" id="KW-1133">Transmembrane helix</keyword>
<evidence type="ECO:0000313" key="3">
    <source>
        <dbReference type="Proteomes" id="UP001597561"/>
    </source>
</evidence>
<dbReference type="InterPro" id="IPR035167">
    <property type="entry name" value="DUF5316"/>
</dbReference>
<keyword evidence="1" id="KW-0812">Transmembrane</keyword>
<organism evidence="2 3">
    <name type="scientific">Jeotgalibacillus terrae</name>
    <dbReference type="NCBI Taxonomy" id="587735"/>
    <lineage>
        <taxon>Bacteria</taxon>
        <taxon>Bacillati</taxon>
        <taxon>Bacillota</taxon>
        <taxon>Bacilli</taxon>
        <taxon>Bacillales</taxon>
        <taxon>Caryophanaceae</taxon>
        <taxon>Jeotgalibacillus</taxon>
    </lineage>
</organism>